<organism evidence="2 3">
    <name type="scientific">Erythranthe guttata</name>
    <name type="common">Yellow monkey flower</name>
    <name type="synonym">Mimulus guttatus</name>
    <dbReference type="NCBI Taxonomy" id="4155"/>
    <lineage>
        <taxon>Eukaryota</taxon>
        <taxon>Viridiplantae</taxon>
        <taxon>Streptophyta</taxon>
        <taxon>Embryophyta</taxon>
        <taxon>Tracheophyta</taxon>
        <taxon>Spermatophyta</taxon>
        <taxon>Magnoliopsida</taxon>
        <taxon>eudicotyledons</taxon>
        <taxon>Gunneridae</taxon>
        <taxon>Pentapetalae</taxon>
        <taxon>asterids</taxon>
        <taxon>lamiids</taxon>
        <taxon>Lamiales</taxon>
        <taxon>Phrymaceae</taxon>
        <taxon>Erythranthe</taxon>
    </lineage>
</organism>
<keyword evidence="3" id="KW-1185">Reference proteome</keyword>
<evidence type="ECO:0000256" key="1">
    <source>
        <dbReference type="SAM" id="MobiDB-lite"/>
    </source>
</evidence>
<dbReference type="EMBL" id="KI632223">
    <property type="protein sequence ID" value="EYU21775.1"/>
    <property type="molecule type" value="Genomic_DNA"/>
</dbReference>
<accession>A0A022Q5G5</accession>
<feature type="region of interest" description="Disordered" evidence="1">
    <location>
        <begin position="1"/>
        <end position="31"/>
    </location>
</feature>
<feature type="compositionally biased region" description="Acidic residues" evidence="1">
    <location>
        <begin position="11"/>
        <end position="28"/>
    </location>
</feature>
<feature type="non-terminal residue" evidence="2">
    <location>
        <position position="1"/>
    </location>
</feature>
<name>A0A022Q5G5_ERYGU</name>
<sequence length="58" mass="6718">QERETTAVSDLTEEEVAELKEEEEEEVPESSIYVTKEKEDEKAYADELWIQVHSSQSS</sequence>
<protein>
    <submittedName>
        <fullName evidence="2">Uncharacterized protein</fullName>
    </submittedName>
</protein>
<evidence type="ECO:0000313" key="3">
    <source>
        <dbReference type="Proteomes" id="UP000030748"/>
    </source>
</evidence>
<gene>
    <name evidence="2" type="ORF">MIMGU_mgv1a0009321mg</name>
</gene>
<evidence type="ECO:0000313" key="2">
    <source>
        <dbReference type="EMBL" id="EYU21775.1"/>
    </source>
</evidence>
<dbReference type="AlphaFoldDB" id="A0A022Q5G5"/>
<dbReference type="Proteomes" id="UP000030748">
    <property type="component" value="Unassembled WGS sequence"/>
</dbReference>
<proteinExistence type="predicted"/>
<reference evidence="2 3" key="1">
    <citation type="journal article" date="2013" name="Proc. Natl. Acad. Sci. U.S.A.">
        <title>Fine-scale variation in meiotic recombination in Mimulus inferred from population shotgun sequencing.</title>
        <authorList>
            <person name="Hellsten U."/>
            <person name="Wright K.M."/>
            <person name="Jenkins J."/>
            <person name="Shu S."/>
            <person name="Yuan Y."/>
            <person name="Wessler S.R."/>
            <person name="Schmutz J."/>
            <person name="Willis J.H."/>
            <person name="Rokhsar D.S."/>
        </authorList>
    </citation>
    <scope>NUCLEOTIDE SEQUENCE [LARGE SCALE GENOMIC DNA]</scope>
    <source>
        <strain evidence="3">cv. DUN x IM62</strain>
    </source>
</reference>